<dbReference type="InterPro" id="IPR002711">
    <property type="entry name" value="HNH"/>
</dbReference>
<sequence>MIKIEIDDNIKELIQTEHFKDNKRRIKSIIEDINGISKYKKLHDYFSDESGSIDEKKLKKLIIGNKSDLIEIIKTIGEISLEKKDKFDRLYINFTNRVWSKALLEKINVRVCPYCNRQYTFTLANEGIRPQFDHFFPKSRFSYLSVSLYNLIPSCSICNSKKHDLNTYEHDLYYPYEDEFGSGVVFQTSPINNDFFYWTGASNSFDIKLICKDEKQKHKVENLKQYLKIELLYKKHKDYVRDIIRNAVIYNDSRIDELLEQFPDLFQSKNEVINSIFMSNNDKESWDKRPLSKLTHDIYEEFKIFSGKK</sequence>
<dbReference type="RefSeq" id="WP_003322244.1">
    <property type="nucleotide sequence ID" value="NZ_JALP01000242.1"/>
</dbReference>
<evidence type="ECO:0000313" key="3">
    <source>
        <dbReference type="Proteomes" id="UP000297014"/>
    </source>
</evidence>
<reference evidence="2 3" key="1">
    <citation type="submission" date="2014-01" db="EMBL/GenBank/DDBJ databases">
        <title>Draft genome sequencing of Bacillus alcalophilus CGMCC 1.3604.</title>
        <authorList>
            <person name="Yang J."/>
            <person name="Diao L."/>
            <person name="Yang S."/>
        </authorList>
    </citation>
    <scope>NUCLEOTIDE SEQUENCE [LARGE SCALE GENOMIC DNA]</scope>
    <source>
        <strain evidence="2 3">CGMCC 1.3604</strain>
    </source>
</reference>
<name>A0A4S4JW39_ALKAL</name>
<comment type="caution">
    <text evidence="2">The sequence shown here is derived from an EMBL/GenBank/DDBJ whole genome shotgun (WGS) entry which is preliminary data.</text>
</comment>
<gene>
    <name evidence="2" type="ORF">AJ85_18090</name>
</gene>
<dbReference type="OrthoDB" id="9816185at2"/>
<protein>
    <recommendedName>
        <fullName evidence="1">HNH domain-containing protein</fullName>
    </recommendedName>
</protein>
<proteinExistence type="predicted"/>
<accession>A0A4S4JW39</accession>
<evidence type="ECO:0000313" key="2">
    <source>
        <dbReference type="EMBL" id="THG89361.1"/>
    </source>
</evidence>
<dbReference type="GO" id="GO:0003676">
    <property type="term" value="F:nucleic acid binding"/>
    <property type="evidence" value="ECO:0007669"/>
    <property type="project" value="InterPro"/>
</dbReference>
<dbReference type="GO" id="GO:0008270">
    <property type="term" value="F:zinc ion binding"/>
    <property type="evidence" value="ECO:0007669"/>
    <property type="project" value="InterPro"/>
</dbReference>
<dbReference type="Pfam" id="PF01844">
    <property type="entry name" value="HNH"/>
    <property type="match status" value="1"/>
</dbReference>
<feature type="domain" description="HNH" evidence="1">
    <location>
        <begin position="112"/>
        <end position="164"/>
    </location>
</feature>
<dbReference type="EMBL" id="JALP01000242">
    <property type="protein sequence ID" value="THG89361.1"/>
    <property type="molecule type" value="Genomic_DNA"/>
</dbReference>
<dbReference type="Gene3D" id="1.10.30.50">
    <property type="match status" value="1"/>
</dbReference>
<evidence type="ECO:0000259" key="1">
    <source>
        <dbReference type="Pfam" id="PF01844"/>
    </source>
</evidence>
<dbReference type="GO" id="GO:0004519">
    <property type="term" value="F:endonuclease activity"/>
    <property type="evidence" value="ECO:0007669"/>
    <property type="project" value="InterPro"/>
</dbReference>
<organism evidence="2 3">
    <name type="scientific">Alkalihalobacillus alcalophilus ATCC 27647 = CGMCC 1.3604</name>
    <dbReference type="NCBI Taxonomy" id="1218173"/>
    <lineage>
        <taxon>Bacteria</taxon>
        <taxon>Bacillati</taxon>
        <taxon>Bacillota</taxon>
        <taxon>Bacilli</taxon>
        <taxon>Bacillales</taxon>
        <taxon>Bacillaceae</taxon>
        <taxon>Alkalihalobacillus</taxon>
    </lineage>
</organism>
<dbReference type="Proteomes" id="UP000297014">
    <property type="component" value="Unassembled WGS sequence"/>
</dbReference>
<dbReference type="AlphaFoldDB" id="A0A4S4JW39"/>